<dbReference type="RefSeq" id="WP_034255410.1">
    <property type="nucleotide sequence ID" value="NZ_CP017298.1"/>
</dbReference>
<accession>A0A1D8B402</accession>
<evidence type="ECO:0000259" key="2">
    <source>
        <dbReference type="PROSITE" id="PS51464"/>
    </source>
</evidence>
<organism evidence="3 4">
    <name type="scientific">Pauljensenia hongkongensis</name>
    <dbReference type="NCBI Taxonomy" id="178339"/>
    <lineage>
        <taxon>Bacteria</taxon>
        <taxon>Bacillati</taxon>
        <taxon>Actinomycetota</taxon>
        <taxon>Actinomycetes</taxon>
        <taxon>Actinomycetales</taxon>
        <taxon>Actinomycetaceae</taxon>
        <taxon>Pauljensenia</taxon>
    </lineage>
</organism>
<dbReference type="Proteomes" id="UP000095214">
    <property type="component" value="Chromosome"/>
</dbReference>
<keyword evidence="1" id="KW-0677">Repeat</keyword>
<gene>
    <name evidence="3" type="ORF">BH719_08460</name>
</gene>
<dbReference type="InterPro" id="IPR035466">
    <property type="entry name" value="GlmS/AgaS_SIS"/>
</dbReference>
<dbReference type="STRING" id="178339.BH719_08460"/>
<dbReference type="KEGG" id="phon:BH719_08460"/>
<feature type="domain" description="SIS" evidence="2">
    <location>
        <begin position="23"/>
        <end position="163"/>
    </location>
</feature>
<dbReference type="InterPro" id="IPR001347">
    <property type="entry name" value="SIS_dom"/>
</dbReference>
<sequence length="290" mass="31035">MSQTLEEIASQPRLWRRALEVDASPLPRDGESLAVVGCGTSWFIAQAYTTAREREGKGPGDAFTATEFPWDRHYDRVICLSRSGTTTEVVDVLRRLAERGTPGLLVTAVGGGPASPFASAEVVLGFADEESVVQTRFATSALAYFRASLGHDIAAAAADAELALDAELPQRWVDADQIAFLGTGWTIGLANEAGLKLREASQSWTEAYPAMEYRHGPISIAQPGRLTWVFGPVPEGLGEQVAATGAELVSSQWDPMAHLVLAQRLAVARAAARGLDPDAPRNLTRSVILP</sequence>
<evidence type="ECO:0000256" key="1">
    <source>
        <dbReference type="ARBA" id="ARBA00022737"/>
    </source>
</evidence>
<protein>
    <submittedName>
        <fullName evidence="3">Sugar isomerase</fullName>
    </submittedName>
</protein>
<dbReference type="GO" id="GO:1901135">
    <property type="term" value="P:carbohydrate derivative metabolic process"/>
    <property type="evidence" value="ECO:0007669"/>
    <property type="project" value="InterPro"/>
</dbReference>
<keyword evidence="4" id="KW-1185">Reference proteome</keyword>
<dbReference type="OrthoDB" id="367283at2"/>
<dbReference type="InterPro" id="IPR046348">
    <property type="entry name" value="SIS_dom_sf"/>
</dbReference>
<dbReference type="SUPFAM" id="SSF53697">
    <property type="entry name" value="SIS domain"/>
    <property type="match status" value="1"/>
</dbReference>
<proteinExistence type="predicted"/>
<dbReference type="GO" id="GO:0097367">
    <property type="term" value="F:carbohydrate derivative binding"/>
    <property type="evidence" value="ECO:0007669"/>
    <property type="project" value="InterPro"/>
</dbReference>
<keyword evidence="3" id="KW-0413">Isomerase</keyword>
<name>A0A1D8B402_9ACTO</name>
<dbReference type="PROSITE" id="PS51464">
    <property type="entry name" value="SIS"/>
    <property type="match status" value="1"/>
</dbReference>
<reference evidence="3 4" key="1">
    <citation type="submission" date="2016-09" db="EMBL/GenBank/DDBJ databases">
        <title>Complete genome sequence of Actinomyces hongkongensis HKU8.</title>
        <authorList>
            <person name="Gao Y.-X."/>
            <person name="Zhou Y.-Y."/>
            <person name="Xie Y."/>
            <person name="Wang M."/>
            <person name="Wang S.-J."/>
            <person name="Shen S.-G."/>
        </authorList>
    </citation>
    <scope>NUCLEOTIDE SEQUENCE [LARGE SCALE GENOMIC DNA]</scope>
    <source>
        <strain evidence="3 4">HKU8</strain>
    </source>
</reference>
<dbReference type="Gene3D" id="3.40.50.10490">
    <property type="entry name" value="Glucose-6-phosphate isomerase like protein, domain 1"/>
    <property type="match status" value="3"/>
</dbReference>
<dbReference type="PANTHER" id="PTHR10937">
    <property type="entry name" value="GLUCOSAMINE--FRUCTOSE-6-PHOSPHATE AMINOTRANSFERASE, ISOMERIZING"/>
    <property type="match status" value="1"/>
</dbReference>
<evidence type="ECO:0000313" key="3">
    <source>
        <dbReference type="EMBL" id="AOS47864.1"/>
    </source>
</evidence>
<evidence type="ECO:0000313" key="4">
    <source>
        <dbReference type="Proteomes" id="UP000095214"/>
    </source>
</evidence>
<dbReference type="GO" id="GO:0016853">
    <property type="term" value="F:isomerase activity"/>
    <property type="evidence" value="ECO:0007669"/>
    <property type="project" value="UniProtKB-KW"/>
</dbReference>
<dbReference type="AlphaFoldDB" id="A0A1D8B402"/>
<dbReference type="EMBL" id="CP017298">
    <property type="protein sequence ID" value="AOS47864.1"/>
    <property type="molecule type" value="Genomic_DNA"/>
</dbReference>
<dbReference type="CDD" id="cd05008">
    <property type="entry name" value="SIS_GlmS_GlmD_1"/>
    <property type="match status" value="1"/>
</dbReference>